<proteinExistence type="predicted"/>
<gene>
    <name evidence="3" type="ORF">EDD57_12332</name>
</gene>
<feature type="chain" id="PRO_5021033946" evidence="2">
    <location>
        <begin position="30"/>
        <end position="603"/>
    </location>
</feature>
<dbReference type="PANTHER" id="PTHR30032:SF8">
    <property type="entry name" value="GERMINATION-SPECIFIC N-ACETYLMURAMOYL-L-ALANINE AMIDASE"/>
    <property type="match status" value="1"/>
</dbReference>
<keyword evidence="2" id="KW-0732">Signal</keyword>
<protein>
    <submittedName>
        <fullName evidence="3">Putative cell wall binding repeat protein</fullName>
    </submittedName>
</protein>
<accession>A0A4R2S5G2</accession>
<dbReference type="AlphaFoldDB" id="A0A4R2S5G2"/>
<feature type="region of interest" description="Disordered" evidence="1">
    <location>
        <begin position="63"/>
        <end position="87"/>
    </location>
</feature>
<dbReference type="Pfam" id="PF04122">
    <property type="entry name" value="CW_binding_2"/>
    <property type="match status" value="1"/>
</dbReference>
<dbReference type="InterPro" id="IPR007253">
    <property type="entry name" value="Cell_wall-bd_2"/>
</dbReference>
<dbReference type="EMBL" id="SLXV01000023">
    <property type="protein sequence ID" value="TCP66495.1"/>
    <property type="molecule type" value="Genomic_DNA"/>
</dbReference>
<dbReference type="InterPro" id="IPR051922">
    <property type="entry name" value="Bact_Sporulation_Assoc"/>
</dbReference>
<comment type="caution">
    <text evidence="3">The sequence shown here is derived from an EMBL/GenBank/DDBJ whole genome shotgun (WGS) entry which is preliminary data.</text>
</comment>
<dbReference type="PANTHER" id="PTHR30032">
    <property type="entry name" value="N-ACETYLMURAMOYL-L-ALANINE AMIDASE-RELATED"/>
    <property type="match status" value="1"/>
</dbReference>
<organism evidence="3 4">
    <name type="scientific">Baia soyae</name>
    <dbReference type="NCBI Taxonomy" id="1544746"/>
    <lineage>
        <taxon>Bacteria</taxon>
        <taxon>Bacillati</taxon>
        <taxon>Bacillota</taxon>
        <taxon>Bacilli</taxon>
        <taxon>Bacillales</taxon>
        <taxon>Thermoactinomycetaceae</taxon>
        <taxon>Baia</taxon>
    </lineage>
</organism>
<reference evidence="3 4" key="1">
    <citation type="submission" date="2019-03" db="EMBL/GenBank/DDBJ databases">
        <title>Genomic Encyclopedia of Type Strains, Phase IV (KMG-IV): sequencing the most valuable type-strain genomes for metagenomic binning, comparative biology and taxonomic classification.</title>
        <authorList>
            <person name="Goeker M."/>
        </authorList>
    </citation>
    <scope>NUCLEOTIDE SEQUENCE [LARGE SCALE GENOMIC DNA]</scope>
    <source>
        <strain evidence="3 4">DSM 46831</strain>
    </source>
</reference>
<dbReference type="Proteomes" id="UP000294746">
    <property type="component" value="Unassembled WGS sequence"/>
</dbReference>
<evidence type="ECO:0000256" key="1">
    <source>
        <dbReference type="SAM" id="MobiDB-lite"/>
    </source>
</evidence>
<dbReference type="RefSeq" id="WP_165873730.1">
    <property type="nucleotide sequence ID" value="NZ_SLXV01000023.1"/>
</dbReference>
<evidence type="ECO:0000313" key="4">
    <source>
        <dbReference type="Proteomes" id="UP000294746"/>
    </source>
</evidence>
<feature type="signal peptide" evidence="2">
    <location>
        <begin position="1"/>
        <end position="29"/>
    </location>
</feature>
<keyword evidence="4" id="KW-1185">Reference proteome</keyword>
<evidence type="ECO:0000313" key="3">
    <source>
        <dbReference type="EMBL" id="TCP66495.1"/>
    </source>
</evidence>
<name>A0A4R2S5G2_9BACL</name>
<evidence type="ECO:0000256" key="2">
    <source>
        <dbReference type="SAM" id="SignalP"/>
    </source>
</evidence>
<sequence length="603" mass="65905">MFTSSIRLFRVFLLATLLVVLSFPMNSFAKEAKSPVRPTTKDSYTPSLPKPIVTDWKDGLKSLHTTKPNQRKKRSVDSESKAQQAPSADPVTYGAYLRKGEIHYYSFETAKEGTINLAVSGERKTPDVFITSLDGLKTYRTGDTLPAGKYALVVEKGEMIYSVTLSQLQFQEKPNTTLPELKITKPAFENPIHESHRLSVEDVRLSFEGTTNADRLTLQEQGDEGSLRDLPTSSSFLETYVINRNTPAYSQFQFQATSQTGNSIIRAVEIVRPSLLRTSGSDAIDTAIKTSQALHPDSAKSVIITRGDITSAPDITGGAVLSHFDNAPILLTPSGKNGVLPDKVKQEITRLKPETAYILGNTDVISTNTEKAIQDLGVKPVRLGGAYPAQTNAKIAEYFTNKKNESGKKPDTALITSSSFGAVGTQAMNVSIQKGMPLLYVGDTRIHDDVKDFLKKYPQYKKFVIVDDPSVVPTNIEKELLSLSSTNTVERIGDGKVLPRFDAGVELAKKFQLDSKTVVLANGVNLPGEPSGTIRTDAAVGAPLAAKHKGTLLLTFNDSLQENVRGYLDEQRSNGKKIDQLFLQGGPISITESLADMLLKYLQ</sequence>